<keyword evidence="4 12" id="KW-0328">Glycosyltransferase</keyword>
<dbReference type="EMBL" id="AMQN01010093">
    <property type="status" value="NOT_ANNOTATED_CDS"/>
    <property type="molecule type" value="Genomic_DNA"/>
</dbReference>
<keyword evidence="8" id="KW-1133">Transmembrane helix</keyword>
<organism evidence="15">
    <name type="scientific">Capitella teleta</name>
    <name type="common">Polychaete worm</name>
    <dbReference type="NCBI Taxonomy" id="283909"/>
    <lineage>
        <taxon>Eukaryota</taxon>
        <taxon>Metazoa</taxon>
        <taxon>Spiralia</taxon>
        <taxon>Lophotrochozoa</taxon>
        <taxon>Annelida</taxon>
        <taxon>Polychaeta</taxon>
        <taxon>Sedentaria</taxon>
        <taxon>Scolecida</taxon>
        <taxon>Capitellidae</taxon>
        <taxon>Capitella</taxon>
    </lineage>
</organism>
<evidence type="ECO:0000256" key="7">
    <source>
        <dbReference type="ARBA" id="ARBA00022968"/>
    </source>
</evidence>
<dbReference type="InterPro" id="IPR055270">
    <property type="entry name" value="Glyco_tran_10_C"/>
</dbReference>
<evidence type="ECO:0000256" key="3">
    <source>
        <dbReference type="ARBA" id="ARBA00008919"/>
    </source>
</evidence>
<gene>
    <name evidence="15" type="ORF">CAPTEDRAFT_179280</name>
</gene>
<keyword evidence="10" id="KW-0472">Membrane</keyword>
<reference evidence="16" key="3">
    <citation type="submission" date="2015-06" db="UniProtKB">
        <authorList>
            <consortium name="EnsemblMetazoa"/>
        </authorList>
    </citation>
    <scope>IDENTIFICATION</scope>
</reference>
<evidence type="ECO:0000256" key="12">
    <source>
        <dbReference type="RuleBase" id="RU003832"/>
    </source>
</evidence>
<protein>
    <recommendedName>
        <fullName evidence="12">Fucosyltransferase</fullName>
        <ecNumber evidence="12">2.4.1.-</ecNumber>
    </recommendedName>
</protein>
<dbReference type="EC" id="2.4.1.-" evidence="12"/>
<dbReference type="InterPro" id="IPR031481">
    <property type="entry name" value="Glyco_tran_10_N"/>
</dbReference>
<dbReference type="SUPFAM" id="SSF53756">
    <property type="entry name" value="UDP-Glycosyltransferase/glycogen phosphorylase"/>
    <property type="match status" value="1"/>
</dbReference>
<reference evidence="17" key="1">
    <citation type="submission" date="2012-12" db="EMBL/GenBank/DDBJ databases">
        <authorList>
            <person name="Hellsten U."/>
            <person name="Grimwood J."/>
            <person name="Chapman J.A."/>
            <person name="Shapiro H."/>
            <person name="Aerts A."/>
            <person name="Otillar R.P."/>
            <person name="Terry A.Y."/>
            <person name="Boore J.L."/>
            <person name="Simakov O."/>
            <person name="Marletaz F."/>
            <person name="Cho S.-J."/>
            <person name="Edsinger-Gonzales E."/>
            <person name="Havlak P."/>
            <person name="Kuo D.-H."/>
            <person name="Larsson T."/>
            <person name="Lv J."/>
            <person name="Arendt D."/>
            <person name="Savage R."/>
            <person name="Osoegawa K."/>
            <person name="de Jong P."/>
            <person name="Lindberg D.R."/>
            <person name="Seaver E.C."/>
            <person name="Weisblat D.A."/>
            <person name="Putnam N.H."/>
            <person name="Grigoriev I.V."/>
            <person name="Rokhsar D.S."/>
        </authorList>
    </citation>
    <scope>NUCLEOTIDE SEQUENCE</scope>
    <source>
        <strain evidence="17">I ESC-2004</strain>
    </source>
</reference>
<evidence type="ECO:0000313" key="17">
    <source>
        <dbReference type="Proteomes" id="UP000014760"/>
    </source>
</evidence>
<keyword evidence="5 12" id="KW-0808">Transferase</keyword>
<dbReference type="PANTHER" id="PTHR48438:SF1">
    <property type="entry name" value="ALPHA-(1,3)-FUCOSYLTRANSFERASE C-RELATED"/>
    <property type="match status" value="1"/>
</dbReference>
<evidence type="ECO:0000256" key="10">
    <source>
        <dbReference type="ARBA" id="ARBA00023136"/>
    </source>
</evidence>
<comment type="pathway">
    <text evidence="2">Protein modification; protein glycosylation.</text>
</comment>
<dbReference type="STRING" id="283909.R7U0E9"/>
<dbReference type="Gene3D" id="3.40.50.11660">
    <property type="entry name" value="Glycosyl transferase family 10, C-terminal domain"/>
    <property type="match status" value="1"/>
</dbReference>
<proteinExistence type="inferred from homology"/>
<keyword evidence="7" id="KW-0735">Signal-anchor</keyword>
<dbReference type="Pfam" id="PF00852">
    <property type="entry name" value="Glyco_transf_10"/>
    <property type="match status" value="1"/>
</dbReference>
<feature type="domain" description="Fucosyltransferase N-terminal" evidence="14">
    <location>
        <begin position="56"/>
        <end position="164"/>
    </location>
</feature>
<evidence type="ECO:0000256" key="4">
    <source>
        <dbReference type="ARBA" id="ARBA00022676"/>
    </source>
</evidence>
<evidence type="ECO:0000313" key="16">
    <source>
        <dbReference type="EnsemblMetazoa" id="CapteP179280"/>
    </source>
</evidence>
<dbReference type="FunFam" id="3.40.50.11660:FF:000004">
    <property type="entry name" value="Glycoprotein 3-alpha-L-fucosyltransferase A"/>
    <property type="match status" value="1"/>
</dbReference>
<dbReference type="GO" id="GO:0008417">
    <property type="term" value="F:fucosyltransferase activity"/>
    <property type="evidence" value="ECO:0007669"/>
    <property type="project" value="InterPro"/>
</dbReference>
<evidence type="ECO:0000256" key="9">
    <source>
        <dbReference type="ARBA" id="ARBA00023034"/>
    </source>
</evidence>
<keyword evidence="9 12" id="KW-0333">Golgi apparatus</keyword>
<dbReference type="Pfam" id="PF17039">
    <property type="entry name" value="Glyco_tran_10_N"/>
    <property type="match status" value="1"/>
</dbReference>
<keyword evidence="6 12" id="KW-0812">Transmembrane</keyword>
<evidence type="ECO:0000256" key="8">
    <source>
        <dbReference type="ARBA" id="ARBA00022989"/>
    </source>
</evidence>
<comment type="similarity">
    <text evidence="3 12">Belongs to the glycosyltransferase 10 family.</text>
</comment>
<dbReference type="HOGENOM" id="CLU_032075_4_1_1"/>
<evidence type="ECO:0000256" key="11">
    <source>
        <dbReference type="ARBA" id="ARBA00023180"/>
    </source>
</evidence>
<dbReference type="Proteomes" id="UP000014760">
    <property type="component" value="Unassembled WGS sequence"/>
</dbReference>
<name>R7U0E9_CAPTE</name>
<dbReference type="PANTHER" id="PTHR48438">
    <property type="entry name" value="ALPHA-(1,3)-FUCOSYLTRANSFERASE C-RELATED"/>
    <property type="match status" value="1"/>
</dbReference>
<evidence type="ECO:0000256" key="6">
    <source>
        <dbReference type="ARBA" id="ARBA00022692"/>
    </source>
</evidence>
<feature type="domain" description="Fucosyltransferase C-terminal" evidence="13">
    <location>
        <begin position="193"/>
        <end position="365"/>
    </location>
</feature>
<dbReference type="UniPathway" id="UPA00378"/>
<reference evidence="15 17" key="2">
    <citation type="journal article" date="2013" name="Nature">
        <title>Insights into bilaterian evolution from three spiralian genomes.</title>
        <authorList>
            <person name="Simakov O."/>
            <person name="Marletaz F."/>
            <person name="Cho S.J."/>
            <person name="Edsinger-Gonzales E."/>
            <person name="Havlak P."/>
            <person name="Hellsten U."/>
            <person name="Kuo D.H."/>
            <person name="Larsson T."/>
            <person name="Lv J."/>
            <person name="Arendt D."/>
            <person name="Savage R."/>
            <person name="Osoegawa K."/>
            <person name="de Jong P."/>
            <person name="Grimwood J."/>
            <person name="Chapman J.A."/>
            <person name="Shapiro H."/>
            <person name="Aerts A."/>
            <person name="Otillar R.P."/>
            <person name="Terry A.Y."/>
            <person name="Boore J.L."/>
            <person name="Grigoriev I.V."/>
            <person name="Lindberg D.R."/>
            <person name="Seaver E.C."/>
            <person name="Weisblat D.A."/>
            <person name="Putnam N.H."/>
            <person name="Rokhsar D.S."/>
        </authorList>
    </citation>
    <scope>NUCLEOTIDE SEQUENCE</scope>
    <source>
        <strain evidence="15 17">I ESC-2004</strain>
    </source>
</reference>
<dbReference type="GO" id="GO:0032580">
    <property type="term" value="C:Golgi cisterna membrane"/>
    <property type="evidence" value="ECO:0007669"/>
    <property type="project" value="UniProtKB-SubCell"/>
</dbReference>
<dbReference type="EMBL" id="KB307016">
    <property type="protein sequence ID" value="ELT99297.1"/>
    <property type="molecule type" value="Genomic_DNA"/>
</dbReference>
<accession>R7U0E9</accession>
<evidence type="ECO:0000259" key="14">
    <source>
        <dbReference type="Pfam" id="PF17039"/>
    </source>
</evidence>
<evidence type="ECO:0000256" key="2">
    <source>
        <dbReference type="ARBA" id="ARBA00004922"/>
    </source>
</evidence>
<evidence type="ECO:0000259" key="13">
    <source>
        <dbReference type="Pfam" id="PF00852"/>
    </source>
</evidence>
<dbReference type="GO" id="GO:0000139">
    <property type="term" value="C:Golgi membrane"/>
    <property type="evidence" value="ECO:0007669"/>
    <property type="project" value="UniProtKB-SubCell"/>
</dbReference>
<dbReference type="OrthoDB" id="427096at2759"/>
<dbReference type="InterPro" id="IPR001503">
    <property type="entry name" value="Glyco_trans_10"/>
</dbReference>
<dbReference type="OMA" id="ETACYKM"/>
<evidence type="ECO:0000313" key="15">
    <source>
        <dbReference type="EMBL" id="ELT99297.1"/>
    </source>
</evidence>
<dbReference type="InterPro" id="IPR038577">
    <property type="entry name" value="GT10-like_C_sf"/>
</dbReference>
<dbReference type="EnsemblMetazoa" id="CapteT179280">
    <property type="protein sequence ID" value="CapteP179280"/>
    <property type="gene ID" value="CapteG179280"/>
</dbReference>
<keyword evidence="11" id="KW-0325">Glycoprotein</keyword>
<evidence type="ECO:0000256" key="1">
    <source>
        <dbReference type="ARBA" id="ARBA00004323"/>
    </source>
</evidence>
<evidence type="ECO:0000256" key="5">
    <source>
        <dbReference type="ARBA" id="ARBA00022679"/>
    </source>
</evidence>
<keyword evidence="17" id="KW-1185">Reference proteome</keyword>
<comment type="subcellular location">
    <subcellularLocation>
        <location evidence="1">Golgi apparatus membrane</location>
        <topology evidence="1">Single-pass type II membrane protein</topology>
    </subcellularLocation>
    <subcellularLocation>
        <location evidence="12">Golgi apparatus</location>
        <location evidence="12">Golgi stack membrane</location>
        <topology evidence="12">Single-pass type II membrane protein</topology>
    </subcellularLocation>
</comment>
<dbReference type="AlphaFoldDB" id="R7U0E9"/>
<sequence>MRHYLPKPRQQLKVFGFLAAFTTFLTLKLQLLETSNPLHPIQSLGEDKPFARDARLLILQWTSFFSSQDWKGFHKSLDPTCPYQCEFTSDRRRLNDSDALLFNIRNLESSWGYDLPSEPRKIKQVWVAHSAEPPQHTYPHPANFPSVFNWTSFVRADSDVPLYYKKMMRSDELRTNQRVIWSNTSVPKLPVISEKRALASWLVSNCNTYSRRERYVQRLKSFVKVAIYGQCWGRNCNRAENQSACLEEVKKHIFYLSFENALCTGYVTEKFWNALVWGMIPVVMADRASVEQVAPPGSYIHVEDFDSPEELARHLRNVSQDQALYQSYFKWRKTHVLVADYFCDLCSRLHTWDGHLQTYKDFGGWFTQDPCSNIEFPRRFTDKFRELKHIISRLFL</sequence>